<evidence type="ECO:0000313" key="3">
    <source>
        <dbReference type="Proteomes" id="UP000007797"/>
    </source>
</evidence>
<protein>
    <submittedName>
        <fullName evidence="2">Uncharacterized protein</fullName>
    </submittedName>
</protein>
<dbReference type="Proteomes" id="UP000007797">
    <property type="component" value="Unassembled WGS sequence"/>
</dbReference>
<accession>F4PVD8</accession>
<dbReference type="KEGG" id="dfa:DFA_07062"/>
<organism evidence="2 3">
    <name type="scientific">Cavenderia fasciculata</name>
    <name type="common">Slime mold</name>
    <name type="synonym">Dictyostelium fasciculatum</name>
    <dbReference type="NCBI Taxonomy" id="261658"/>
    <lineage>
        <taxon>Eukaryota</taxon>
        <taxon>Amoebozoa</taxon>
        <taxon>Evosea</taxon>
        <taxon>Eumycetozoa</taxon>
        <taxon>Dictyostelia</taxon>
        <taxon>Acytosteliales</taxon>
        <taxon>Cavenderiaceae</taxon>
        <taxon>Cavenderia</taxon>
    </lineage>
</organism>
<feature type="compositionally biased region" description="Acidic residues" evidence="1">
    <location>
        <begin position="58"/>
        <end position="80"/>
    </location>
</feature>
<gene>
    <name evidence="2" type="ORF">DFA_07062</name>
</gene>
<sequence>MPGIKDDYTQDQLLNMLYKEVASIARGLKLPYNGKKIEIAQSMLSTLSQKINQKEQVEVQESDDEQEESDEEEQVESDDEQEKKATSKLGKINIKLVKEEGFDNMMGSDGAESLYEDGLHKLHPRIAFIYHVHREQFNDGTCELEDSIIKNIRSGKSNNTDDWLEIYKKFNKC</sequence>
<evidence type="ECO:0000313" key="2">
    <source>
        <dbReference type="EMBL" id="EGG19952.1"/>
    </source>
</evidence>
<feature type="region of interest" description="Disordered" evidence="1">
    <location>
        <begin position="53"/>
        <end position="87"/>
    </location>
</feature>
<dbReference type="EMBL" id="GL883013">
    <property type="protein sequence ID" value="EGG19952.1"/>
    <property type="molecule type" value="Genomic_DNA"/>
</dbReference>
<keyword evidence="3" id="KW-1185">Reference proteome</keyword>
<dbReference type="AlphaFoldDB" id="F4PVD8"/>
<dbReference type="RefSeq" id="XP_004366935.1">
    <property type="nucleotide sequence ID" value="XM_004366878.1"/>
</dbReference>
<evidence type="ECO:0000256" key="1">
    <source>
        <dbReference type="SAM" id="MobiDB-lite"/>
    </source>
</evidence>
<proteinExistence type="predicted"/>
<reference evidence="3" key="1">
    <citation type="journal article" date="2011" name="Genome Res.">
        <title>Phylogeny-wide analysis of social amoeba genomes highlights ancient origins for complex intercellular communication.</title>
        <authorList>
            <person name="Heidel A.J."/>
            <person name="Lawal H.M."/>
            <person name="Felder M."/>
            <person name="Schilde C."/>
            <person name="Helps N.R."/>
            <person name="Tunggal B."/>
            <person name="Rivero F."/>
            <person name="John U."/>
            <person name="Schleicher M."/>
            <person name="Eichinger L."/>
            <person name="Platzer M."/>
            <person name="Noegel A.A."/>
            <person name="Schaap P."/>
            <person name="Gloeckner G."/>
        </authorList>
    </citation>
    <scope>NUCLEOTIDE SEQUENCE [LARGE SCALE GENOMIC DNA]</scope>
    <source>
        <strain evidence="3">SH3</strain>
    </source>
</reference>
<dbReference type="GeneID" id="14872187"/>
<name>F4PVD8_CACFS</name>